<accession>A0A285X735</accession>
<protein>
    <submittedName>
        <fullName evidence="1">Uncharacterized protein</fullName>
    </submittedName>
</protein>
<name>A0A285X735_9FLAO</name>
<proteinExistence type="predicted"/>
<keyword evidence="2" id="KW-1185">Reference proteome</keyword>
<dbReference type="EMBL" id="OCMF01000004">
    <property type="protein sequence ID" value="SOC81140.1"/>
    <property type="molecule type" value="Genomic_DNA"/>
</dbReference>
<organism evidence="1 2">
    <name type="scientific">Salinimicrobium sediminis</name>
    <dbReference type="NCBI Taxonomy" id="1343891"/>
    <lineage>
        <taxon>Bacteria</taxon>
        <taxon>Pseudomonadati</taxon>
        <taxon>Bacteroidota</taxon>
        <taxon>Flavobacteriia</taxon>
        <taxon>Flavobacteriales</taxon>
        <taxon>Flavobacteriaceae</taxon>
        <taxon>Salinimicrobium</taxon>
    </lineage>
</organism>
<dbReference type="Proteomes" id="UP000219193">
    <property type="component" value="Unassembled WGS sequence"/>
</dbReference>
<dbReference type="AlphaFoldDB" id="A0A285X735"/>
<evidence type="ECO:0000313" key="2">
    <source>
        <dbReference type="Proteomes" id="UP000219193"/>
    </source>
</evidence>
<gene>
    <name evidence="1" type="ORF">SAMN06296241_2712</name>
</gene>
<evidence type="ECO:0000313" key="1">
    <source>
        <dbReference type="EMBL" id="SOC81140.1"/>
    </source>
</evidence>
<dbReference type="RefSeq" id="WP_143544548.1">
    <property type="nucleotide sequence ID" value="NZ_OCMF01000004.1"/>
</dbReference>
<reference evidence="2" key="1">
    <citation type="submission" date="2017-09" db="EMBL/GenBank/DDBJ databases">
        <authorList>
            <person name="Varghese N."/>
            <person name="Submissions S."/>
        </authorList>
    </citation>
    <scope>NUCLEOTIDE SEQUENCE [LARGE SCALE GENOMIC DNA]</scope>
    <source>
        <strain evidence="2">CGMCC 1.12641</strain>
    </source>
</reference>
<sequence>MQAGLLYQLNTLIAGNQRLMDLYKSIYYLLPAKESDLINKVWSLFEKREELDLKLKKCSFNIRNQNADKHCSCGNIIKYMPFFLWLEKLARSQFKGTKQHWLYLEEKKFLQKYFELLYKRDLSDRAFELLIKYKRKERSIS</sequence>